<dbReference type="InterPro" id="IPR004360">
    <property type="entry name" value="Glyas_Fos-R_dOase_dom"/>
</dbReference>
<dbReference type="Pfam" id="PF00903">
    <property type="entry name" value="Glyoxalase"/>
    <property type="match status" value="1"/>
</dbReference>
<comment type="caution">
    <text evidence="2">The sequence shown here is derived from an EMBL/GenBank/DDBJ whole genome shotgun (WGS) entry which is preliminary data.</text>
</comment>
<dbReference type="PANTHER" id="PTHR33993">
    <property type="entry name" value="GLYOXALASE-RELATED"/>
    <property type="match status" value="1"/>
</dbReference>
<dbReference type="InterPro" id="IPR052164">
    <property type="entry name" value="Anthracycline_SecMetBiosynth"/>
</dbReference>
<protein>
    <submittedName>
        <fullName evidence="2">Glyoxalase-like domain protein</fullName>
    </submittedName>
</protein>
<dbReference type="SUPFAM" id="SSF54593">
    <property type="entry name" value="Glyoxalase/Bleomycin resistance protein/Dihydroxybiphenyl dioxygenase"/>
    <property type="match status" value="1"/>
</dbReference>
<reference evidence="2 3" key="1">
    <citation type="submission" date="2019-02" db="EMBL/GenBank/DDBJ databases">
        <title>Deep-cultivation of Planctomycetes and their phenomic and genomic characterization uncovers novel biology.</title>
        <authorList>
            <person name="Wiegand S."/>
            <person name="Jogler M."/>
            <person name="Boedeker C."/>
            <person name="Pinto D."/>
            <person name="Vollmers J."/>
            <person name="Rivas-Marin E."/>
            <person name="Kohn T."/>
            <person name="Peeters S.H."/>
            <person name="Heuer A."/>
            <person name="Rast P."/>
            <person name="Oberbeckmann S."/>
            <person name="Bunk B."/>
            <person name="Jeske O."/>
            <person name="Meyerdierks A."/>
            <person name="Storesund J.E."/>
            <person name="Kallscheuer N."/>
            <person name="Luecker S."/>
            <person name="Lage O.M."/>
            <person name="Pohl T."/>
            <person name="Merkel B.J."/>
            <person name="Hornburger P."/>
            <person name="Mueller R.-W."/>
            <person name="Bruemmer F."/>
            <person name="Labrenz M."/>
            <person name="Spormann A.M."/>
            <person name="Op Den Camp H."/>
            <person name="Overmann J."/>
            <person name="Amann R."/>
            <person name="Jetten M.S.M."/>
            <person name="Mascher T."/>
            <person name="Medema M.H."/>
            <person name="Devos D.P."/>
            <person name="Kaster A.-K."/>
            <person name="Ovreas L."/>
            <person name="Rohde M."/>
            <person name="Galperin M.Y."/>
            <person name="Jogler C."/>
        </authorList>
    </citation>
    <scope>NUCLEOTIDE SEQUENCE [LARGE SCALE GENOMIC DNA]</scope>
    <source>
        <strain evidence="2 3">Pla100</strain>
    </source>
</reference>
<dbReference type="RefSeq" id="WP_197167824.1">
    <property type="nucleotide sequence ID" value="NZ_SJPM01000003.1"/>
</dbReference>
<keyword evidence="3" id="KW-1185">Reference proteome</keyword>
<dbReference type="Proteomes" id="UP000316213">
    <property type="component" value="Unassembled WGS sequence"/>
</dbReference>
<proteinExistence type="predicted"/>
<dbReference type="EMBL" id="SJPM01000003">
    <property type="protein sequence ID" value="TWT98994.1"/>
    <property type="molecule type" value="Genomic_DNA"/>
</dbReference>
<organism evidence="2 3">
    <name type="scientific">Neorhodopirellula pilleata</name>
    <dbReference type="NCBI Taxonomy" id="2714738"/>
    <lineage>
        <taxon>Bacteria</taxon>
        <taxon>Pseudomonadati</taxon>
        <taxon>Planctomycetota</taxon>
        <taxon>Planctomycetia</taxon>
        <taxon>Pirellulales</taxon>
        <taxon>Pirellulaceae</taxon>
        <taxon>Neorhodopirellula</taxon>
    </lineage>
</organism>
<evidence type="ECO:0000313" key="3">
    <source>
        <dbReference type="Proteomes" id="UP000316213"/>
    </source>
</evidence>
<sequence length="129" mass="14261">MSENANIHHEINYIEISANDIPEAKRFYGSAFGWRFNDYGPDYVGIRKQQSDGECGGICRSEQMSVGGPLVILYSLDLEASFSSVQKAGGTITQEIFSFPGGRRFQFRDPSGNELAVWSDQSPAAVRDT</sequence>
<evidence type="ECO:0000313" key="2">
    <source>
        <dbReference type="EMBL" id="TWT98994.1"/>
    </source>
</evidence>
<dbReference type="PANTHER" id="PTHR33993:SF1">
    <property type="entry name" value="GLYOXALASE FAMILY PROTEIN"/>
    <property type="match status" value="1"/>
</dbReference>
<feature type="domain" description="VOC" evidence="1">
    <location>
        <begin position="10"/>
        <end position="120"/>
    </location>
</feature>
<dbReference type="InterPro" id="IPR029068">
    <property type="entry name" value="Glyas_Bleomycin-R_OHBP_Dase"/>
</dbReference>
<accession>A0A5C6AG91</accession>
<dbReference type="PROSITE" id="PS51819">
    <property type="entry name" value="VOC"/>
    <property type="match status" value="1"/>
</dbReference>
<dbReference type="CDD" id="cd07247">
    <property type="entry name" value="SgaA_N_like"/>
    <property type="match status" value="1"/>
</dbReference>
<dbReference type="InterPro" id="IPR037523">
    <property type="entry name" value="VOC_core"/>
</dbReference>
<dbReference type="Gene3D" id="3.10.180.10">
    <property type="entry name" value="2,3-Dihydroxybiphenyl 1,2-Dioxygenase, domain 1"/>
    <property type="match status" value="1"/>
</dbReference>
<dbReference type="AlphaFoldDB" id="A0A5C6AG91"/>
<name>A0A5C6AG91_9BACT</name>
<evidence type="ECO:0000259" key="1">
    <source>
        <dbReference type="PROSITE" id="PS51819"/>
    </source>
</evidence>
<gene>
    <name evidence="2" type="ORF">Pla100_21600</name>
</gene>